<evidence type="ECO:0000256" key="2">
    <source>
        <dbReference type="SAM" id="SignalP"/>
    </source>
</evidence>
<feature type="region of interest" description="Disordered" evidence="1">
    <location>
        <begin position="31"/>
        <end position="89"/>
    </location>
</feature>
<evidence type="ECO:0000256" key="1">
    <source>
        <dbReference type="SAM" id="MobiDB-lite"/>
    </source>
</evidence>
<dbReference type="HOGENOM" id="CLU_055269_1_0_11"/>
<keyword evidence="2" id="KW-0732">Signal</keyword>
<proteinExistence type="predicted"/>
<sequence>MNTAARLSAYGAALALVFGGAWAAGAALGQSPGNAAQEPHGHTAEDALAGHFGPEHPDDGHGHGGEEHSHGAEPVPAGLPSTNGGYTLSPTTTTLPRGIVSEFSFRITAPSGKAVTGFKVEHDKRMHLVLVRRDTTGYQHLHPEMSPDGTWRVPMRIDTAGTYRVFADFVPAGGTAQTLGVDLSVPGEFTPAAHAPSRVAEVDGYQVRLEGDLVAGRSAPLTAEVTRGGLPVTDLQPYLAAYGHLVALRAADLAYLHVHPEGEPGDGNTPAGPRITFDAEAPSAGTYRLFLDFQHSGEVRTAEFTVDALPETTGTAGN</sequence>
<evidence type="ECO:0000313" key="4">
    <source>
        <dbReference type="Proteomes" id="UP000006728"/>
    </source>
</evidence>
<keyword evidence="4" id="KW-1185">Reference proteome</keyword>
<organism evidence="3 4">
    <name type="scientific">Saccharopolyspora erythraea (strain ATCC 11635 / DSM 40517 / JCM 4748 / NBRC 13426 / NCIMB 8594 / NRRL 2338)</name>
    <dbReference type="NCBI Taxonomy" id="405948"/>
    <lineage>
        <taxon>Bacteria</taxon>
        <taxon>Bacillati</taxon>
        <taxon>Actinomycetota</taxon>
        <taxon>Actinomycetes</taxon>
        <taxon>Pseudonocardiales</taxon>
        <taxon>Pseudonocardiaceae</taxon>
        <taxon>Saccharopolyspora</taxon>
    </lineage>
</organism>
<accession>A4FH91</accession>
<dbReference type="OrthoDB" id="128043at2"/>
<dbReference type="eggNOG" id="COG2372">
    <property type="taxonomic scope" value="Bacteria"/>
</dbReference>
<feature type="chain" id="PRO_5043702467" evidence="2">
    <location>
        <begin position="24"/>
        <end position="318"/>
    </location>
</feature>
<gene>
    <name evidence="3" type="ordered locus">SACE_4147</name>
</gene>
<feature type="signal peptide" evidence="2">
    <location>
        <begin position="1"/>
        <end position="23"/>
    </location>
</feature>
<dbReference type="RefSeq" id="WP_009946789.1">
    <property type="nucleotide sequence ID" value="NC_009142.1"/>
</dbReference>
<dbReference type="Proteomes" id="UP000006728">
    <property type="component" value="Chromosome"/>
</dbReference>
<dbReference type="KEGG" id="sen:SACE_4147"/>
<feature type="compositionally biased region" description="Basic and acidic residues" evidence="1">
    <location>
        <begin position="53"/>
        <end position="71"/>
    </location>
</feature>
<reference evidence="3 4" key="1">
    <citation type="journal article" date="2007" name="Nat. Biotechnol.">
        <title>Complete genome sequence of the erythromycin-producing bacterium Saccharopolyspora erythraea NRRL23338.</title>
        <authorList>
            <person name="Oliynyk M."/>
            <person name="Samborskyy M."/>
            <person name="Lester J.B."/>
            <person name="Mironenko T."/>
            <person name="Scott N."/>
            <person name="Dickens S."/>
            <person name="Haydock S.F."/>
            <person name="Leadlay P.F."/>
        </authorList>
    </citation>
    <scope>NUCLEOTIDE SEQUENCE [LARGE SCALE GENOMIC DNA]</scope>
    <source>
        <strain evidence="4">ATCC 11635 / DSM 40517 / JCM 4748 / NBRC 13426 / NCIMB 8594 / NRRL 2338</strain>
    </source>
</reference>
<protein>
    <submittedName>
        <fullName evidence="3">Secreted protein</fullName>
    </submittedName>
</protein>
<evidence type="ECO:0000313" key="3">
    <source>
        <dbReference type="EMBL" id="CAM03416.1"/>
    </source>
</evidence>
<dbReference type="EMBL" id="AM420293">
    <property type="protein sequence ID" value="CAM03416.1"/>
    <property type="molecule type" value="Genomic_DNA"/>
</dbReference>
<name>A4FH91_SACEN</name>
<dbReference type="AlphaFoldDB" id="A4FH91"/>
<dbReference type="STRING" id="405948.SACE_4147"/>
<feature type="compositionally biased region" description="Polar residues" evidence="1">
    <location>
        <begin position="80"/>
        <end position="89"/>
    </location>
</feature>